<comment type="cofactor">
    <cofactor evidence="1">
        <name>FMN</name>
        <dbReference type="ChEBI" id="CHEBI:58210"/>
    </cofactor>
</comment>
<keyword evidence="3" id="KW-0288">FMN</keyword>
<sequence>MMINKTQRSQLDSRYRAMLVNSLSGFKSANLLGTCNLDGHTNLAIISSVFHLGADPALVGFIMRPHTVQRDSLENILATGVYTLNHVNADIWQQSHQTSARYDANQSEFDEVGLTAHYLNECNAPFVKQSRIKYSVELQSSQELVNGTQLVIGEIIDIHVNEELIKPDGYIDIEAAQTVAISGLDGYHTTKQLGRLCYAKPNIDPQLLDDSHNDQA</sequence>
<dbReference type="PANTHER" id="PTHR33798">
    <property type="entry name" value="FLAVOPROTEIN OXYGENASE"/>
    <property type="match status" value="1"/>
</dbReference>
<dbReference type="PANTHER" id="PTHR33798:SF5">
    <property type="entry name" value="FLAVIN REDUCTASE LIKE DOMAIN-CONTAINING PROTEIN"/>
    <property type="match status" value="1"/>
</dbReference>
<proteinExistence type="inferred from homology"/>
<evidence type="ECO:0000313" key="6">
    <source>
        <dbReference type="EMBL" id="OUL58722.1"/>
    </source>
</evidence>
<comment type="caution">
    <text evidence="6">The sequence shown here is derived from an EMBL/GenBank/DDBJ whole genome shotgun (WGS) entry which is preliminary data.</text>
</comment>
<dbReference type="Gene3D" id="2.30.110.10">
    <property type="entry name" value="Electron Transport, Fmn-binding Protein, Chain A"/>
    <property type="match status" value="1"/>
</dbReference>
<dbReference type="SUPFAM" id="SSF50475">
    <property type="entry name" value="FMN-binding split barrel"/>
    <property type="match status" value="1"/>
</dbReference>
<evidence type="ECO:0000256" key="1">
    <source>
        <dbReference type="ARBA" id="ARBA00001917"/>
    </source>
</evidence>
<comment type="similarity">
    <text evidence="4">Belongs to the flavoredoxin family.</text>
</comment>
<dbReference type="InterPro" id="IPR012349">
    <property type="entry name" value="Split_barrel_FMN-bd"/>
</dbReference>
<evidence type="ECO:0000256" key="3">
    <source>
        <dbReference type="ARBA" id="ARBA00022643"/>
    </source>
</evidence>
<keyword evidence="2" id="KW-0285">Flavoprotein</keyword>
<dbReference type="Proteomes" id="UP000194841">
    <property type="component" value="Unassembled WGS sequence"/>
</dbReference>
<dbReference type="GO" id="GO:0016646">
    <property type="term" value="F:oxidoreductase activity, acting on the CH-NH group of donors, NAD or NADP as acceptor"/>
    <property type="evidence" value="ECO:0007669"/>
    <property type="project" value="UniProtKB-ARBA"/>
</dbReference>
<reference evidence="6 7" key="1">
    <citation type="submission" date="2017-02" db="EMBL/GenBank/DDBJ databases">
        <title>Pseudoalteromonas ulvae TC14 Genome.</title>
        <authorList>
            <person name="Molmeret M."/>
        </authorList>
    </citation>
    <scope>NUCLEOTIDE SEQUENCE [LARGE SCALE GENOMIC DNA]</scope>
    <source>
        <strain evidence="6">TC14</strain>
    </source>
</reference>
<dbReference type="RefSeq" id="WP_086742103.1">
    <property type="nucleotide sequence ID" value="NZ_MWPV01000001.1"/>
</dbReference>
<accession>A0A244CSW8</accession>
<protein>
    <submittedName>
        <fullName evidence="6">Flavin oxidoreductase</fullName>
    </submittedName>
</protein>
<feature type="domain" description="Flavin reductase like" evidence="5">
    <location>
        <begin position="25"/>
        <end position="165"/>
    </location>
</feature>
<dbReference type="AlphaFoldDB" id="A0A244CSW8"/>
<dbReference type="InterPro" id="IPR002563">
    <property type="entry name" value="Flavin_Rdtase-like_dom"/>
</dbReference>
<evidence type="ECO:0000256" key="4">
    <source>
        <dbReference type="ARBA" id="ARBA00038054"/>
    </source>
</evidence>
<name>A0A244CSW8_PSEDV</name>
<dbReference type="Pfam" id="PF01613">
    <property type="entry name" value="Flavin_Reduct"/>
    <property type="match status" value="1"/>
</dbReference>
<keyword evidence="7" id="KW-1185">Reference proteome</keyword>
<evidence type="ECO:0000259" key="5">
    <source>
        <dbReference type="Pfam" id="PF01613"/>
    </source>
</evidence>
<evidence type="ECO:0000256" key="2">
    <source>
        <dbReference type="ARBA" id="ARBA00022630"/>
    </source>
</evidence>
<dbReference type="OrthoDB" id="5293996at2"/>
<evidence type="ECO:0000313" key="7">
    <source>
        <dbReference type="Proteomes" id="UP000194841"/>
    </source>
</evidence>
<dbReference type="EMBL" id="MWPV01000001">
    <property type="protein sequence ID" value="OUL58722.1"/>
    <property type="molecule type" value="Genomic_DNA"/>
</dbReference>
<organism evidence="6 7">
    <name type="scientific">Pseudoalteromonas ulvae</name>
    <dbReference type="NCBI Taxonomy" id="107327"/>
    <lineage>
        <taxon>Bacteria</taxon>
        <taxon>Pseudomonadati</taxon>
        <taxon>Pseudomonadota</taxon>
        <taxon>Gammaproteobacteria</taxon>
        <taxon>Alteromonadales</taxon>
        <taxon>Pseudoalteromonadaceae</taxon>
        <taxon>Pseudoalteromonas</taxon>
    </lineage>
</organism>
<gene>
    <name evidence="6" type="ORF">B1199_00060</name>
</gene>
<dbReference type="GO" id="GO:0010181">
    <property type="term" value="F:FMN binding"/>
    <property type="evidence" value="ECO:0007669"/>
    <property type="project" value="InterPro"/>
</dbReference>